<proteinExistence type="predicted"/>
<name>A0ABY7FS02_MYAAR</name>
<reference evidence="3" key="1">
    <citation type="submission" date="2022-11" db="EMBL/GenBank/DDBJ databases">
        <title>Centuries of genome instability and evolution in soft-shell clam transmissible cancer (bioRxiv).</title>
        <authorList>
            <person name="Hart S.F.M."/>
            <person name="Yonemitsu M.A."/>
            <person name="Giersch R.M."/>
            <person name="Beal B.F."/>
            <person name="Arriagada G."/>
            <person name="Davis B.W."/>
            <person name="Ostrander E.A."/>
            <person name="Goff S.P."/>
            <person name="Metzger M.J."/>
        </authorList>
    </citation>
    <scope>NUCLEOTIDE SEQUENCE</scope>
    <source>
        <strain evidence="3">MELC-2E11</strain>
        <tissue evidence="3">Siphon/mantle</tissue>
    </source>
</reference>
<evidence type="ECO:0000256" key="1">
    <source>
        <dbReference type="SAM" id="MobiDB-lite"/>
    </source>
</evidence>
<dbReference type="Proteomes" id="UP001164746">
    <property type="component" value="Chromosome 13"/>
</dbReference>
<evidence type="ECO:0000313" key="4">
    <source>
        <dbReference type="Proteomes" id="UP001164746"/>
    </source>
</evidence>
<feature type="compositionally biased region" description="Polar residues" evidence="1">
    <location>
        <begin position="23"/>
        <end position="35"/>
    </location>
</feature>
<organism evidence="3 4">
    <name type="scientific">Mya arenaria</name>
    <name type="common">Soft-shell clam</name>
    <dbReference type="NCBI Taxonomy" id="6604"/>
    <lineage>
        <taxon>Eukaryota</taxon>
        <taxon>Metazoa</taxon>
        <taxon>Spiralia</taxon>
        <taxon>Lophotrochozoa</taxon>
        <taxon>Mollusca</taxon>
        <taxon>Bivalvia</taxon>
        <taxon>Autobranchia</taxon>
        <taxon>Heteroconchia</taxon>
        <taxon>Euheterodonta</taxon>
        <taxon>Imparidentia</taxon>
        <taxon>Neoheterodontei</taxon>
        <taxon>Myida</taxon>
        <taxon>Myoidea</taxon>
        <taxon>Myidae</taxon>
        <taxon>Mya</taxon>
    </lineage>
</organism>
<keyword evidence="2" id="KW-1133">Transmembrane helix</keyword>
<accession>A0ABY7FS02</accession>
<protein>
    <recommendedName>
        <fullName evidence="5">EGF-like domain-containing protein</fullName>
    </recommendedName>
</protein>
<feature type="transmembrane region" description="Helical" evidence="2">
    <location>
        <begin position="42"/>
        <end position="62"/>
    </location>
</feature>
<dbReference type="EMBL" id="CP111024">
    <property type="protein sequence ID" value="WAR24362.1"/>
    <property type="molecule type" value="Genomic_DNA"/>
</dbReference>
<keyword evidence="2" id="KW-0812">Transmembrane</keyword>
<evidence type="ECO:0008006" key="5">
    <source>
        <dbReference type="Google" id="ProtNLM"/>
    </source>
</evidence>
<feature type="compositionally biased region" description="Basic and acidic residues" evidence="1">
    <location>
        <begin position="1"/>
        <end position="10"/>
    </location>
</feature>
<keyword evidence="2" id="KW-0472">Membrane</keyword>
<sequence>MDSPQDESRTEMLAVGIGDDESSQQNDSSHGQSNSRSTCRRWFFTILIATITLAVAFGIGYFSKPLISTEESHPNISKEHGVQFLRQRNSPDLLVNPKQPCNDTHYCEKCTATVISSKHRHEHEGQGQVCRKNPLIEKPDCFRCNDSCISTVNLTNLLGQHIICNTTVEEIVCCDLIQMAPDKCGNNGKIICNNVSNPPFCNCNYNWTGLTCDQIDFQEVMCNCFTLGKAIAYADSMKSCNDAGRPANWTECILDGERENTPMNCICAPLNTTDIRFHLDEKKDLQNCSFSQS</sequence>
<gene>
    <name evidence="3" type="ORF">MAR_038031</name>
</gene>
<evidence type="ECO:0000256" key="2">
    <source>
        <dbReference type="SAM" id="Phobius"/>
    </source>
</evidence>
<keyword evidence="4" id="KW-1185">Reference proteome</keyword>
<feature type="region of interest" description="Disordered" evidence="1">
    <location>
        <begin position="1"/>
        <end position="35"/>
    </location>
</feature>
<evidence type="ECO:0000313" key="3">
    <source>
        <dbReference type="EMBL" id="WAR24362.1"/>
    </source>
</evidence>